<dbReference type="SUPFAM" id="SSF52096">
    <property type="entry name" value="ClpP/crotonase"/>
    <property type="match status" value="1"/>
</dbReference>
<protein>
    <submittedName>
        <fullName evidence="3">Enoyl-CoA hydratase-related protein</fullName>
    </submittedName>
</protein>
<dbReference type="PANTHER" id="PTHR11941">
    <property type="entry name" value="ENOYL-COA HYDRATASE-RELATED"/>
    <property type="match status" value="1"/>
</dbReference>
<dbReference type="Pfam" id="PF00378">
    <property type="entry name" value="ECH_1"/>
    <property type="match status" value="1"/>
</dbReference>
<evidence type="ECO:0000256" key="2">
    <source>
        <dbReference type="RuleBase" id="RU003707"/>
    </source>
</evidence>
<evidence type="ECO:0000313" key="4">
    <source>
        <dbReference type="Proteomes" id="UP001501004"/>
    </source>
</evidence>
<evidence type="ECO:0000313" key="3">
    <source>
        <dbReference type="EMBL" id="GAA3728418.1"/>
    </source>
</evidence>
<gene>
    <name evidence="3" type="ORF">GCM10022239_01480</name>
</gene>
<comment type="similarity">
    <text evidence="1 2">Belongs to the enoyl-CoA hydratase/isomerase family.</text>
</comment>
<evidence type="ECO:0000256" key="1">
    <source>
        <dbReference type="ARBA" id="ARBA00005254"/>
    </source>
</evidence>
<dbReference type="EMBL" id="BAABAE010000001">
    <property type="protein sequence ID" value="GAA3728418.1"/>
    <property type="molecule type" value="Genomic_DNA"/>
</dbReference>
<proteinExistence type="inferred from homology"/>
<dbReference type="PROSITE" id="PS00166">
    <property type="entry name" value="ENOYL_COA_HYDRATASE"/>
    <property type="match status" value="1"/>
</dbReference>
<reference evidence="4" key="1">
    <citation type="journal article" date="2019" name="Int. J. Syst. Evol. Microbiol.">
        <title>The Global Catalogue of Microorganisms (GCM) 10K type strain sequencing project: providing services to taxonomists for standard genome sequencing and annotation.</title>
        <authorList>
            <consortium name="The Broad Institute Genomics Platform"/>
            <consortium name="The Broad Institute Genome Sequencing Center for Infectious Disease"/>
            <person name="Wu L."/>
            <person name="Ma J."/>
        </authorList>
    </citation>
    <scope>NUCLEOTIDE SEQUENCE [LARGE SCALE GENOMIC DNA]</scope>
    <source>
        <strain evidence="4">JCM 16949</strain>
    </source>
</reference>
<organism evidence="3 4">
    <name type="scientific">Leifsonella bigeumensis</name>
    <dbReference type="NCBI Taxonomy" id="433643"/>
    <lineage>
        <taxon>Bacteria</taxon>
        <taxon>Bacillati</taxon>
        <taxon>Actinomycetota</taxon>
        <taxon>Actinomycetes</taxon>
        <taxon>Micrococcales</taxon>
        <taxon>Microbacteriaceae</taxon>
        <taxon>Leifsonella</taxon>
    </lineage>
</organism>
<dbReference type="RefSeq" id="WP_344752728.1">
    <property type="nucleotide sequence ID" value="NZ_BAABAE010000001.1"/>
</dbReference>
<dbReference type="CDD" id="cd06558">
    <property type="entry name" value="crotonase-like"/>
    <property type="match status" value="1"/>
</dbReference>
<dbReference type="InterPro" id="IPR001753">
    <property type="entry name" value="Enoyl-CoA_hydra/iso"/>
</dbReference>
<name>A0ABP7EZH7_9MICO</name>
<accession>A0ABP7EZH7</accession>
<dbReference type="InterPro" id="IPR029045">
    <property type="entry name" value="ClpP/crotonase-like_dom_sf"/>
</dbReference>
<dbReference type="Gene3D" id="3.90.226.10">
    <property type="entry name" value="2-enoyl-CoA Hydratase, Chain A, domain 1"/>
    <property type="match status" value="1"/>
</dbReference>
<dbReference type="PANTHER" id="PTHR11941:SF54">
    <property type="entry name" value="ENOYL-COA HYDRATASE, MITOCHONDRIAL"/>
    <property type="match status" value="1"/>
</dbReference>
<comment type="caution">
    <text evidence="3">The sequence shown here is derived from an EMBL/GenBank/DDBJ whole genome shotgun (WGS) entry which is preliminary data.</text>
</comment>
<sequence length="269" mass="27914">MSAGGTGTAPVLLERREGDTAIITLNRPTKGNALDHELISALEEFAARLQASVDDPPHAVVLMGAGDRAFSAGADIHNLVGLDEKSATDQMLRGQAVFGMLEDAPQVVIAAVNGVALGGGLELAMACDIRIAAPHARLGQPEITLGNLPGWGGTQRLPRLIGEGRALELILTGEPIGASEAHRLGLVNQVADDPVSAAIALAQRITAHSAFAVARAKKAVYAGMRDGIRAGLEIEAALVGECAVSPEQRAAVQAFFDRKKSTTTNKEPT</sequence>
<keyword evidence="4" id="KW-1185">Reference proteome</keyword>
<dbReference type="Proteomes" id="UP001501004">
    <property type="component" value="Unassembled WGS sequence"/>
</dbReference>
<dbReference type="InterPro" id="IPR018376">
    <property type="entry name" value="Enoyl-CoA_hyd/isom_CS"/>
</dbReference>